<evidence type="ECO:0000313" key="4">
    <source>
        <dbReference type="Proteomes" id="UP000365297"/>
    </source>
</evidence>
<proteinExistence type="predicted"/>
<gene>
    <name evidence="3" type="ORF">ARY78_07445</name>
</gene>
<feature type="domain" description="Helix-turn-helix" evidence="2">
    <location>
        <begin position="4"/>
        <end position="50"/>
    </location>
</feature>
<dbReference type="Proteomes" id="UP000365297">
    <property type="component" value="Unassembled WGS sequence"/>
</dbReference>
<keyword evidence="3" id="KW-0238">DNA-binding</keyword>
<organism evidence="3 4">
    <name type="scientific">Listeria monocytogenes</name>
    <dbReference type="NCBI Taxonomy" id="1639"/>
    <lineage>
        <taxon>Bacteria</taxon>
        <taxon>Bacillati</taxon>
        <taxon>Bacillota</taxon>
        <taxon>Bacilli</taxon>
        <taxon>Bacillales</taxon>
        <taxon>Listeriaceae</taxon>
        <taxon>Listeria</taxon>
    </lineage>
</organism>
<evidence type="ECO:0000259" key="2">
    <source>
        <dbReference type="Pfam" id="PF12728"/>
    </source>
</evidence>
<dbReference type="AlphaFoldDB" id="A0A9P1WV04"/>
<name>A0A9P1WV04_LISMN</name>
<dbReference type="InterPro" id="IPR010093">
    <property type="entry name" value="SinI_DNA-bd"/>
</dbReference>
<dbReference type="InterPro" id="IPR041657">
    <property type="entry name" value="HTH_17"/>
</dbReference>
<dbReference type="Pfam" id="PF12728">
    <property type="entry name" value="HTH_17"/>
    <property type="match status" value="1"/>
</dbReference>
<dbReference type="SUPFAM" id="SSF46955">
    <property type="entry name" value="Putative DNA-binding domain"/>
    <property type="match status" value="1"/>
</dbReference>
<evidence type="ECO:0000256" key="1">
    <source>
        <dbReference type="SAM" id="Coils"/>
    </source>
</evidence>
<dbReference type="NCBIfam" id="TIGR01764">
    <property type="entry name" value="excise"/>
    <property type="match status" value="1"/>
</dbReference>
<dbReference type="EMBL" id="AAAIXK010000003">
    <property type="protein sequence ID" value="EAC5550258.1"/>
    <property type="molecule type" value="Genomic_DNA"/>
</dbReference>
<accession>A0A9P1WV04</accession>
<keyword evidence="1" id="KW-0175">Coiled coil</keyword>
<evidence type="ECO:0000313" key="3">
    <source>
        <dbReference type="EMBL" id="EAC5550258.1"/>
    </source>
</evidence>
<sequence>MSDVLKPKEACEFLGISESALYRHAGTGQIPGQKIGSIWRFSKKALEDWLGQYDTKTDLNQLKIRLFNAEEKVKELEGVRHEYTSEN</sequence>
<comment type="caution">
    <text evidence="3">The sequence shown here is derived from an EMBL/GenBank/DDBJ whole genome shotgun (WGS) entry which is preliminary data.</text>
</comment>
<feature type="coiled-coil region" evidence="1">
    <location>
        <begin position="59"/>
        <end position="86"/>
    </location>
</feature>
<dbReference type="GO" id="GO:0003677">
    <property type="term" value="F:DNA binding"/>
    <property type="evidence" value="ECO:0007669"/>
    <property type="project" value="UniProtKB-KW"/>
</dbReference>
<dbReference type="InterPro" id="IPR009061">
    <property type="entry name" value="DNA-bd_dom_put_sf"/>
</dbReference>
<reference evidence="3 4" key="1">
    <citation type="submission" date="2018-06" db="EMBL/GenBank/DDBJ databases">
        <authorList>
            <consortium name="GenomeTrakr: Next Generation Sequencing Network for Food Pathogen Tracability"/>
        </authorList>
    </citation>
    <scope>NUCLEOTIDE SEQUENCE [LARGE SCALE GENOMIC DNA]</scope>
    <source>
        <strain evidence="3 4">FDA00007096</strain>
    </source>
</reference>
<protein>
    <submittedName>
        <fullName evidence="3">DNA-binding protein</fullName>
    </submittedName>
</protein>